<sequence>MSQETQHPGPLKIHRKPLPSHYQPLARDETMIFSTEDPRAYDRKGETTYRARWRTGKGGNEGTEVETRAMVHEVADEPSDSNETPQKAHRRRHTLLEWWPEVVWCVVSVACIAVLVSVLSVYDDKPLPNWSLGLTLNTVIAFISTVCRTAFVIPVVETLSQSKWSWLKRHGPRPLKDFQVFDEASRGHWGSLKLLFTLKGRLVALLSAAILVTGIATSTVTQSVVTYPTRQVLAEGAATPLTKRNDKYFWATANRESTDVTDQLTIEHEPGSSYNLKSTLPNSMLFDPGNALGTALPQVQSDLPS</sequence>
<evidence type="ECO:0000313" key="3">
    <source>
        <dbReference type="EMBL" id="KAF6797585.1"/>
    </source>
</evidence>
<evidence type="ECO:0000313" key="4">
    <source>
        <dbReference type="Proteomes" id="UP000652219"/>
    </source>
</evidence>
<evidence type="ECO:0000256" key="2">
    <source>
        <dbReference type="SAM" id="Phobius"/>
    </source>
</evidence>
<protein>
    <submittedName>
        <fullName evidence="3">Uncharacterized protein</fullName>
    </submittedName>
</protein>
<gene>
    <name evidence="3" type="ORF">CSOJ01_12903</name>
</gene>
<evidence type="ECO:0000256" key="1">
    <source>
        <dbReference type="SAM" id="MobiDB-lite"/>
    </source>
</evidence>
<dbReference type="InterPro" id="IPR021514">
    <property type="entry name" value="DUF3176"/>
</dbReference>
<proteinExistence type="predicted"/>
<dbReference type="Pfam" id="PF11374">
    <property type="entry name" value="DUF3176"/>
    <property type="match status" value="1"/>
</dbReference>
<keyword evidence="2" id="KW-1133">Transmembrane helix</keyword>
<dbReference type="Proteomes" id="UP000652219">
    <property type="component" value="Unassembled WGS sequence"/>
</dbReference>
<reference evidence="3 4" key="1">
    <citation type="journal article" date="2020" name="Phytopathology">
        <title>Genome Sequence Resources of Colletotrichum truncatum, C. plurivorum, C. musicola, and C. sojae: Four Species Pathogenic to Soybean (Glycine max).</title>
        <authorList>
            <person name="Rogerio F."/>
            <person name="Boufleur T.R."/>
            <person name="Ciampi-Guillardi M."/>
            <person name="Sukno S.A."/>
            <person name="Thon M.R."/>
            <person name="Massola Junior N.S."/>
            <person name="Baroncelli R."/>
        </authorList>
    </citation>
    <scope>NUCLEOTIDE SEQUENCE [LARGE SCALE GENOMIC DNA]</scope>
    <source>
        <strain evidence="3 4">LFN0009</strain>
    </source>
</reference>
<comment type="caution">
    <text evidence="3">The sequence shown here is derived from an EMBL/GenBank/DDBJ whole genome shotgun (WGS) entry which is preliminary data.</text>
</comment>
<feature type="region of interest" description="Disordered" evidence="1">
    <location>
        <begin position="1"/>
        <end position="22"/>
    </location>
</feature>
<name>A0A8H6ITU2_9PEZI</name>
<keyword evidence="4" id="KW-1185">Reference proteome</keyword>
<keyword evidence="2" id="KW-0472">Membrane</keyword>
<feature type="transmembrane region" description="Helical" evidence="2">
    <location>
        <begin position="202"/>
        <end position="221"/>
    </location>
</feature>
<feature type="transmembrane region" description="Helical" evidence="2">
    <location>
        <begin position="134"/>
        <end position="159"/>
    </location>
</feature>
<dbReference type="PANTHER" id="PTHR35394:SF5">
    <property type="entry name" value="DUF3176 DOMAIN-CONTAINING PROTEIN"/>
    <property type="match status" value="1"/>
</dbReference>
<accession>A0A8H6ITU2</accession>
<organism evidence="3 4">
    <name type="scientific">Colletotrichum sojae</name>
    <dbReference type="NCBI Taxonomy" id="2175907"/>
    <lineage>
        <taxon>Eukaryota</taxon>
        <taxon>Fungi</taxon>
        <taxon>Dikarya</taxon>
        <taxon>Ascomycota</taxon>
        <taxon>Pezizomycotina</taxon>
        <taxon>Sordariomycetes</taxon>
        <taxon>Hypocreomycetidae</taxon>
        <taxon>Glomerellales</taxon>
        <taxon>Glomerellaceae</taxon>
        <taxon>Colletotrichum</taxon>
        <taxon>Colletotrichum orchidearum species complex</taxon>
    </lineage>
</organism>
<dbReference type="AlphaFoldDB" id="A0A8H6ITU2"/>
<dbReference type="PANTHER" id="PTHR35394">
    <property type="entry name" value="DUF3176 DOMAIN-CONTAINING PROTEIN"/>
    <property type="match status" value="1"/>
</dbReference>
<feature type="transmembrane region" description="Helical" evidence="2">
    <location>
        <begin position="98"/>
        <end position="122"/>
    </location>
</feature>
<keyword evidence="2" id="KW-0812">Transmembrane</keyword>
<dbReference type="EMBL" id="WIGN01000350">
    <property type="protein sequence ID" value="KAF6797585.1"/>
    <property type="molecule type" value="Genomic_DNA"/>
</dbReference>